<sequence>MKSSILLLVFNRPHTTLQVFESIRRARPPRLYVAADGPRRNVPDDIRLCAEVRKVINLVDWPCEIKTLFSDDNLGCKFGPIKGISWFFENEEEGIVLEDDVLPISTFFTYCDELLERYRENQHVGVISGCNLISRQFCPETSYFFTRYNQIWGWASWRRAWSKYDHSMSAWPSWRDQGGLESISSGSKVFEYYWKRLFDATYYNSKNVTWWDYQWAFSCWFHGMLGVQPKTNQITNIGFGEEGKGTHTTAKIPKYVLDSSPRPLIFPLNHPEEIARHFLAEALIDKHVFTMTLRWYLLKRARNSVLISSVLRALKNIANFSM</sequence>
<dbReference type="Proteomes" id="UP000641152">
    <property type="component" value="Unassembled WGS sequence"/>
</dbReference>
<dbReference type="RefSeq" id="WP_192395845.1">
    <property type="nucleotide sequence ID" value="NZ_CAJHIU010000003.1"/>
</dbReference>
<name>A0ABR9DJ58_9GAMM</name>
<evidence type="ECO:0000313" key="2">
    <source>
        <dbReference type="Proteomes" id="UP000641152"/>
    </source>
</evidence>
<evidence type="ECO:0008006" key="3">
    <source>
        <dbReference type="Google" id="ProtNLM"/>
    </source>
</evidence>
<accession>A0ABR9DJ58</accession>
<dbReference type="Gene3D" id="3.90.550.10">
    <property type="entry name" value="Spore Coat Polysaccharide Biosynthesis Protein SpsA, Chain A"/>
    <property type="match status" value="1"/>
</dbReference>
<dbReference type="InterPro" id="IPR029044">
    <property type="entry name" value="Nucleotide-diphossugar_trans"/>
</dbReference>
<dbReference type="SUPFAM" id="SSF53448">
    <property type="entry name" value="Nucleotide-diphospho-sugar transferases"/>
    <property type="match status" value="1"/>
</dbReference>
<protein>
    <recommendedName>
        <fullName evidence="3">Hemolytic protein HlpA-like protein</fullName>
    </recommendedName>
</protein>
<keyword evidence="2" id="KW-1185">Reference proteome</keyword>
<dbReference type="EMBL" id="JACXST010000003">
    <property type="protein sequence ID" value="MBD9363136.1"/>
    <property type="molecule type" value="Genomic_DNA"/>
</dbReference>
<reference evidence="1 2" key="1">
    <citation type="submission" date="2020-09" db="EMBL/GenBank/DDBJ databases">
        <title>Methylomonas albis sp. nov. and Methylomonas fluvii sp. nov.: Two cold-adapted methanotrophs from the River Elbe and an amended description of Methylovulum psychrotolerans strain Eb1.</title>
        <authorList>
            <person name="Bussmann I.K."/>
            <person name="Klings K.-W."/>
            <person name="Warnstedt J."/>
            <person name="Hoppert M."/>
            <person name="Saborowski A."/>
            <person name="Horn F."/>
            <person name="Liebner S."/>
        </authorList>
    </citation>
    <scope>NUCLEOTIDE SEQUENCE [LARGE SCALE GENOMIC DNA]</scope>
    <source>
        <strain evidence="1 2">EbB</strain>
    </source>
</reference>
<comment type="caution">
    <text evidence="1">The sequence shown here is derived from an EMBL/GenBank/DDBJ whole genome shotgun (WGS) entry which is preliminary data.</text>
</comment>
<evidence type="ECO:0000313" key="1">
    <source>
        <dbReference type="EMBL" id="MBD9363136.1"/>
    </source>
</evidence>
<gene>
    <name evidence="1" type="ORF">EBB_22150</name>
</gene>
<organism evidence="1 2">
    <name type="scientific">Methylomonas fluvii</name>
    <dbReference type="NCBI Taxonomy" id="1854564"/>
    <lineage>
        <taxon>Bacteria</taxon>
        <taxon>Pseudomonadati</taxon>
        <taxon>Pseudomonadota</taxon>
        <taxon>Gammaproteobacteria</taxon>
        <taxon>Methylococcales</taxon>
        <taxon>Methylococcaceae</taxon>
        <taxon>Methylomonas</taxon>
    </lineage>
</organism>
<proteinExistence type="predicted"/>